<evidence type="ECO:0000256" key="2">
    <source>
        <dbReference type="PIRSR" id="PIRSR005211-1"/>
    </source>
</evidence>
<evidence type="ECO:0000313" key="4">
    <source>
        <dbReference type="EMBL" id="SES68941.1"/>
    </source>
</evidence>
<dbReference type="SUPFAM" id="SSF53474">
    <property type="entry name" value="alpha/beta-Hydrolases"/>
    <property type="match status" value="1"/>
</dbReference>
<dbReference type="Proteomes" id="UP000198762">
    <property type="component" value="Unassembled WGS sequence"/>
</dbReference>
<accession>A0A1H9YIX3</accession>
<dbReference type="PIRSF" id="PIRSF005211">
    <property type="entry name" value="Ab_hydro_YheT"/>
    <property type="match status" value="1"/>
</dbReference>
<evidence type="ECO:0000313" key="5">
    <source>
        <dbReference type="Proteomes" id="UP000198762"/>
    </source>
</evidence>
<dbReference type="PANTHER" id="PTHR10794:SF94">
    <property type="entry name" value="ESTERASE YHET-RELATED"/>
    <property type="match status" value="1"/>
</dbReference>
<evidence type="ECO:0000259" key="3">
    <source>
        <dbReference type="Pfam" id="PF00561"/>
    </source>
</evidence>
<dbReference type="Pfam" id="PF00561">
    <property type="entry name" value="Abhydrolase_1"/>
    <property type="match status" value="1"/>
</dbReference>
<dbReference type="EMBL" id="FOHZ01000001">
    <property type="protein sequence ID" value="SES68941.1"/>
    <property type="molecule type" value="Genomic_DNA"/>
</dbReference>
<keyword evidence="5" id="KW-1185">Reference proteome</keyword>
<gene>
    <name evidence="4" type="ORF">SAMN04487962_101189</name>
</gene>
<proteinExistence type="inferred from homology"/>
<dbReference type="AlphaFoldDB" id="A0A1H9YIX3"/>
<feature type="active site" description="Charge relay system" evidence="2">
    <location>
        <position position="280"/>
    </location>
</feature>
<feature type="active site" description="Charge relay system" evidence="2">
    <location>
        <position position="309"/>
    </location>
</feature>
<name>A0A1H9YIX3_9GAMM</name>
<dbReference type="Gene3D" id="3.40.50.1820">
    <property type="entry name" value="alpha/beta hydrolase"/>
    <property type="match status" value="1"/>
</dbReference>
<comment type="similarity">
    <text evidence="1">Belongs to the AB hydrolase superfamily. AB hydrolase 4 family.</text>
</comment>
<reference evidence="5" key="1">
    <citation type="submission" date="2016-10" db="EMBL/GenBank/DDBJ databases">
        <authorList>
            <person name="Varghese N."/>
            <person name="Submissions S."/>
        </authorList>
    </citation>
    <scope>NUCLEOTIDE SEQUENCE [LARGE SCALE GENOMIC DNA]</scope>
    <source>
        <strain evidence="5">CGMCC 1.6489</strain>
    </source>
</reference>
<dbReference type="STRING" id="430453.SAMN04487962_101189"/>
<dbReference type="InterPro" id="IPR000073">
    <property type="entry name" value="AB_hydrolase_1"/>
</dbReference>
<dbReference type="RefSeq" id="WP_091848355.1">
    <property type="nucleotide sequence ID" value="NZ_FOHZ01000001.1"/>
</dbReference>
<protein>
    <recommendedName>
        <fullName evidence="3">AB hydrolase-1 domain-containing protein</fullName>
    </recommendedName>
</protein>
<dbReference type="InterPro" id="IPR050960">
    <property type="entry name" value="AB_hydrolase_4_sf"/>
</dbReference>
<evidence type="ECO:0000256" key="1">
    <source>
        <dbReference type="ARBA" id="ARBA00010884"/>
    </source>
</evidence>
<dbReference type="GO" id="GO:0047372">
    <property type="term" value="F:monoacylglycerol lipase activity"/>
    <property type="evidence" value="ECO:0007669"/>
    <property type="project" value="TreeGrafter"/>
</dbReference>
<dbReference type="InterPro" id="IPR029058">
    <property type="entry name" value="AB_hydrolase_fold"/>
</dbReference>
<dbReference type="InterPro" id="IPR012020">
    <property type="entry name" value="ABHD4"/>
</dbReference>
<dbReference type="OrthoDB" id="332676at2"/>
<sequence length="336" mass="37485">MSETAVSASPEQAPAEVASTTPYRAPLLLRSGHAQSIWPSLFRRVDLREPEAEAIVTPDDDELWLDWYRQGSDRVVVVCHGLEGHSRRPYVQGLARALLATGWDVLAWNYRSCGGVMNRQPRFYHSGATEDLDVVVRHGLGQGYQAMALAGFSMGGNLALQYLGEQGERVDSRIAGAVTFSVPCDLAGGADVLALPSRRLYMSRFIRDLKPKMAEKARRFPELITMEGYDRIRTFHQFDERYTAPLHGFASAQDYWHRASSLFRLRDIRVPALIVNAADDPFLSPACFPGDPGVLGAWTQLETTRHGGHVGFVQYGRGGWYWSEQRAVDYLGALVR</sequence>
<feature type="active site" description="Charge relay system" evidence="2">
    <location>
        <position position="153"/>
    </location>
</feature>
<dbReference type="GO" id="GO:0034338">
    <property type="term" value="F:short-chain carboxylesterase activity"/>
    <property type="evidence" value="ECO:0007669"/>
    <property type="project" value="TreeGrafter"/>
</dbReference>
<organism evidence="4 5">
    <name type="scientific">Marinobacter segnicrescens</name>
    <dbReference type="NCBI Taxonomy" id="430453"/>
    <lineage>
        <taxon>Bacteria</taxon>
        <taxon>Pseudomonadati</taxon>
        <taxon>Pseudomonadota</taxon>
        <taxon>Gammaproteobacteria</taxon>
        <taxon>Pseudomonadales</taxon>
        <taxon>Marinobacteraceae</taxon>
        <taxon>Marinobacter</taxon>
    </lineage>
</organism>
<feature type="domain" description="AB hydrolase-1" evidence="3">
    <location>
        <begin position="75"/>
        <end position="285"/>
    </location>
</feature>
<dbReference type="PANTHER" id="PTHR10794">
    <property type="entry name" value="ABHYDROLASE DOMAIN-CONTAINING PROTEIN"/>
    <property type="match status" value="1"/>
</dbReference>